<protein>
    <submittedName>
        <fullName evidence="1">Uncharacterized protein</fullName>
    </submittedName>
</protein>
<keyword evidence="2" id="KW-1185">Reference proteome</keyword>
<gene>
    <name evidence="1" type="ORF">OFUS_LOCUS20295</name>
</gene>
<accession>A0A8J1XTY8</accession>
<comment type="caution">
    <text evidence="1">The sequence shown here is derived from an EMBL/GenBank/DDBJ whole genome shotgun (WGS) entry which is preliminary data.</text>
</comment>
<name>A0A8J1XTY8_OWEFU</name>
<organism evidence="1 2">
    <name type="scientific">Owenia fusiformis</name>
    <name type="common">Polychaete worm</name>
    <dbReference type="NCBI Taxonomy" id="6347"/>
    <lineage>
        <taxon>Eukaryota</taxon>
        <taxon>Metazoa</taxon>
        <taxon>Spiralia</taxon>
        <taxon>Lophotrochozoa</taxon>
        <taxon>Annelida</taxon>
        <taxon>Polychaeta</taxon>
        <taxon>Sedentaria</taxon>
        <taxon>Canalipalpata</taxon>
        <taxon>Sabellida</taxon>
        <taxon>Oweniida</taxon>
        <taxon>Oweniidae</taxon>
        <taxon>Owenia</taxon>
    </lineage>
</organism>
<dbReference type="EMBL" id="CAIIXF020000010">
    <property type="protein sequence ID" value="CAH1795808.1"/>
    <property type="molecule type" value="Genomic_DNA"/>
</dbReference>
<evidence type="ECO:0000313" key="1">
    <source>
        <dbReference type="EMBL" id="CAH1795808.1"/>
    </source>
</evidence>
<evidence type="ECO:0000313" key="2">
    <source>
        <dbReference type="Proteomes" id="UP000749559"/>
    </source>
</evidence>
<proteinExistence type="predicted"/>
<sequence>MRGCSIAIVAALALVGTMDAYTGYGFSGPNNYNRDALLIDTDAPKEAKPTCEVLSSFYTVASREMPSSACLPLVVLTQIECKHTMRSCDQCSSNDKNATIPVCIQTYGNHWIPLFCTGGIRWTFVRVPSGCSCYKDVKKKK</sequence>
<reference evidence="1" key="1">
    <citation type="submission" date="2022-03" db="EMBL/GenBank/DDBJ databases">
        <authorList>
            <person name="Martin C."/>
        </authorList>
    </citation>
    <scope>NUCLEOTIDE SEQUENCE</scope>
</reference>
<dbReference type="AlphaFoldDB" id="A0A8J1XTY8"/>
<dbReference type="Proteomes" id="UP000749559">
    <property type="component" value="Unassembled WGS sequence"/>
</dbReference>